<protein>
    <submittedName>
        <fullName evidence="3">Uncharacterized protein</fullName>
    </submittedName>
</protein>
<proteinExistence type="predicted"/>
<dbReference type="Proteomes" id="UP000777482">
    <property type="component" value="Unassembled WGS sequence"/>
</dbReference>
<dbReference type="EMBL" id="PUHQ01000169">
    <property type="protein sequence ID" value="KAG0653921.1"/>
    <property type="molecule type" value="Genomic_DNA"/>
</dbReference>
<comment type="caution">
    <text evidence="3">The sequence shown here is derived from an EMBL/GenBank/DDBJ whole genome shotgun (WGS) entry which is preliminary data.</text>
</comment>
<name>A0A9P6VS07_RHOMI</name>
<accession>A0A9P6VS07</accession>
<feature type="region of interest" description="Disordered" evidence="2">
    <location>
        <begin position="208"/>
        <end position="231"/>
    </location>
</feature>
<evidence type="ECO:0000256" key="2">
    <source>
        <dbReference type="SAM" id="MobiDB-lite"/>
    </source>
</evidence>
<keyword evidence="4" id="KW-1185">Reference proteome</keyword>
<feature type="coiled-coil region" evidence="1">
    <location>
        <begin position="141"/>
        <end position="176"/>
    </location>
</feature>
<evidence type="ECO:0000313" key="3">
    <source>
        <dbReference type="EMBL" id="KAG0653921.1"/>
    </source>
</evidence>
<evidence type="ECO:0000313" key="4">
    <source>
        <dbReference type="Proteomes" id="UP000777482"/>
    </source>
</evidence>
<sequence>MPRGNVRAHRPFKLDNLDFGLHLTPSARACISNIDQATRKLGIRESSMVTAWFAAVALVSKEYYLGWDRGDKSAFGRGISDVWSELEENVPIPEDQLQRAQQEALKTFVRPSFLRASPKPEGFYHLPQLEPLHIGEHPADAAHVHLNKKQEQQQLNEEEENEWQEWQEQLKQRAEAAAALTSLRQHPHGAQSLGAVLHLSHRQRVIYGKRGGTGTPNEGATRTPKSRFVSRPEEVDLHQWTHHEDSQYIPPLAPNLDEYKSRLAYHHLTQEESKKHQQQLRELRADAAARLLDLVGTSQHLSVLRISRIASVLSMSLHVHHQLAAPSGVIGPTGSMARVPKYEQDWKEGRPFVLGDLDFGPQLTLAARKLLTDIAQALHQIEAQNFEVVKSWFAIMAFVSKTYYPAWSGQQKGVLTRGLTVVWDDLQQSLGRLNQSLQAAQATAIRSLVL</sequence>
<dbReference type="AlphaFoldDB" id="A0A9P6VS07"/>
<evidence type="ECO:0000256" key="1">
    <source>
        <dbReference type="SAM" id="Coils"/>
    </source>
</evidence>
<organism evidence="3 4">
    <name type="scientific">Rhodotorula mucilaginosa</name>
    <name type="common">Yeast</name>
    <name type="synonym">Rhodotorula rubra</name>
    <dbReference type="NCBI Taxonomy" id="5537"/>
    <lineage>
        <taxon>Eukaryota</taxon>
        <taxon>Fungi</taxon>
        <taxon>Dikarya</taxon>
        <taxon>Basidiomycota</taxon>
        <taxon>Pucciniomycotina</taxon>
        <taxon>Microbotryomycetes</taxon>
        <taxon>Sporidiobolales</taxon>
        <taxon>Sporidiobolaceae</taxon>
        <taxon>Rhodotorula</taxon>
    </lineage>
</organism>
<reference evidence="3 4" key="1">
    <citation type="submission" date="2020-11" db="EMBL/GenBank/DDBJ databases">
        <title>Kefir isolates.</title>
        <authorList>
            <person name="Marcisauskas S."/>
            <person name="Kim Y."/>
            <person name="Blasche S."/>
        </authorList>
    </citation>
    <scope>NUCLEOTIDE SEQUENCE [LARGE SCALE GENOMIC DNA]</scope>
    <source>
        <strain evidence="3 4">KR</strain>
    </source>
</reference>
<keyword evidence="1" id="KW-0175">Coiled coil</keyword>
<gene>
    <name evidence="3" type="ORF">C6P46_002062</name>
</gene>